<reference evidence="2" key="1">
    <citation type="submission" date="2021-02" db="EMBL/GenBank/DDBJ databases">
        <authorList>
            <person name="Nowell W R."/>
        </authorList>
    </citation>
    <scope>NUCLEOTIDE SEQUENCE</scope>
</reference>
<dbReference type="Pfam" id="PF09848">
    <property type="entry name" value="SLFN-g3_helicase"/>
    <property type="match status" value="1"/>
</dbReference>
<dbReference type="InterPro" id="IPR018647">
    <property type="entry name" value="SLFN_3-like_DNA/RNA_helicase"/>
</dbReference>
<evidence type="ECO:0000313" key="4">
    <source>
        <dbReference type="Proteomes" id="UP000677228"/>
    </source>
</evidence>
<evidence type="ECO:0000313" key="2">
    <source>
        <dbReference type="EMBL" id="CAF0760692.1"/>
    </source>
</evidence>
<gene>
    <name evidence="2" type="ORF">OVA965_LOCUS2534</name>
    <name evidence="3" type="ORF">TMI583_LOCUS2534</name>
</gene>
<dbReference type="Proteomes" id="UP000682733">
    <property type="component" value="Unassembled WGS sequence"/>
</dbReference>
<organism evidence="2 4">
    <name type="scientific">Didymodactylos carnosus</name>
    <dbReference type="NCBI Taxonomy" id="1234261"/>
    <lineage>
        <taxon>Eukaryota</taxon>
        <taxon>Metazoa</taxon>
        <taxon>Spiralia</taxon>
        <taxon>Gnathifera</taxon>
        <taxon>Rotifera</taxon>
        <taxon>Eurotatoria</taxon>
        <taxon>Bdelloidea</taxon>
        <taxon>Philodinida</taxon>
        <taxon>Philodinidae</taxon>
        <taxon>Didymodactylos</taxon>
    </lineage>
</organism>
<dbReference type="AlphaFoldDB" id="A0A8S2CWW0"/>
<feature type="domain" description="Schlafen group 3-like DNA/RNA helicase" evidence="1">
    <location>
        <begin position="5"/>
        <end position="98"/>
    </location>
</feature>
<protein>
    <recommendedName>
        <fullName evidence="1">Schlafen group 3-like DNA/RNA helicase domain-containing protein</fullName>
    </recommendedName>
</protein>
<comment type="caution">
    <text evidence="2">The sequence shown here is derived from an EMBL/GenBank/DDBJ whole genome shotgun (WGS) entry which is preliminary data.</text>
</comment>
<name>A0A8S2CWW0_9BILA</name>
<evidence type="ECO:0000259" key="1">
    <source>
        <dbReference type="Pfam" id="PF09848"/>
    </source>
</evidence>
<dbReference type="EMBL" id="CAJOBA010000548">
    <property type="protein sequence ID" value="CAF3540455.1"/>
    <property type="molecule type" value="Genomic_DNA"/>
</dbReference>
<sequence length="99" mass="11340">MIRQNDVGSISHIRELSTSVSSIIYEGEDYELSTQFRCSGASGFINWLDNVLQIRETANYNFDNYEFEIVDDPNDLTIQINRIQTLKPKCTIRIVAGYA</sequence>
<dbReference type="Proteomes" id="UP000677228">
    <property type="component" value="Unassembled WGS sequence"/>
</dbReference>
<evidence type="ECO:0000313" key="3">
    <source>
        <dbReference type="EMBL" id="CAF3540455.1"/>
    </source>
</evidence>
<proteinExistence type="predicted"/>
<accession>A0A8S2CWW0</accession>
<dbReference type="EMBL" id="CAJNOK010000548">
    <property type="protein sequence ID" value="CAF0760692.1"/>
    <property type="molecule type" value="Genomic_DNA"/>
</dbReference>